<sequence length="136" mass="15727">MASNMQQFKTRYDDPLKRTNEVNIAAFDNQLNELTSLVKKITVEKHHVMACAICTSPEHITDMCPIVQEPPTEHAEAIGGFFGQQRRYDPFSNTYNSGWKDYPNLRYGAQYQNLQRPQYRLPVPLPPIKVRLSKTK</sequence>
<reference evidence="1" key="1">
    <citation type="submission" date="2020-06" db="EMBL/GenBank/DDBJ databases">
        <authorList>
            <person name="Li T."/>
            <person name="Hu X."/>
            <person name="Zhang T."/>
            <person name="Song X."/>
            <person name="Zhang H."/>
            <person name="Dai N."/>
            <person name="Sheng W."/>
            <person name="Hou X."/>
            <person name="Wei L."/>
        </authorList>
    </citation>
    <scope>NUCLEOTIDE SEQUENCE</scope>
    <source>
        <strain evidence="1">G02</strain>
        <tissue evidence="1">Leaf</tissue>
    </source>
</reference>
<comment type="caution">
    <text evidence="1">The sequence shown here is derived from an EMBL/GenBank/DDBJ whole genome shotgun (WGS) entry which is preliminary data.</text>
</comment>
<name>A0AAW2T688_SESRA</name>
<dbReference type="EMBL" id="JACGWJ010000009">
    <property type="protein sequence ID" value="KAL0400273.1"/>
    <property type="molecule type" value="Genomic_DNA"/>
</dbReference>
<reference evidence="1" key="2">
    <citation type="journal article" date="2024" name="Plant">
        <title>Genomic evolution and insights into agronomic trait innovations of Sesamum species.</title>
        <authorList>
            <person name="Miao H."/>
            <person name="Wang L."/>
            <person name="Qu L."/>
            <person name="Liu H."/>
            <person name="Sun Y."/>
            <person name="Le M."/>
            <person name="Wang Q."/>
            <person name="Wei S."/>
            <person name="Zheng Y."/>
            <person name="Lin W."/>
            <person name="Duan Y."/>
            <person name="Cao H."/>
            <person name="Xiong S."/>
            <person name="Wang X."/>
            <person name="Wei L."/>
            <person name="Li C."/>
            <person name="Ma Q."/>
            <person name="Ju M."/>
            <person name="Zhao R."/>
            <person name="Li G."/>
            <person name="Mu C."/>
            <person name="Tian Q."/>
            <person name="Mei H."/>
            <person name="Zhang T."/>
            <person name="Gao T."/>
            <person name="Zhang H."/>
        </authorList>
    </citation>
    <scope>NUCLEOTIDE SEQUENCE</scope>
    <source>
        <strain evidence="1">G02</strain>
    </source>
</reference>
<dbReference type="AlphaFoldDB" id="A0AAW2T688"/>
<proteinExistence type="predicted"/>
<protein>
    <submittedName>
        <fullName evidence="1">Uncharacterized protein</fullName>
    </submittedName>
</protein>
<gene>
    <name evidence="1" type="ORF">Sradi_2370600</name>
</gene>
<evidence type="ECO:0000313" key="1">
    <source>
        <dbReference type="EMBL" id="KAL0400273.1"/>
    </source>
</evidence>
<accession>A0AAW2T688</accession>
<organism evidence="1">
    <name type="scientific">Sesamum radiatum</name>
    <name type="common">Black benniseed</name>
    <dbReference type="NCBI Taxonomy" id="300843"/>
    <lineage>
        <taxon>Eukaryota</taxon>
        <taxon>Viridiplantae</taxon>
        <taxon>Streptophyta</taxon>
        <taxon>Embryophyta</taxon>
        <taxon>Tracheophyta</taxon>
        <taxon>Spermatophyta</taxon>
        <taxon>Magnoliopsida</taxon>
        <taxon>eudicotyledons</taxon>
        <taxon>Gunneridae</taxon>
        <taxon>Pentapetalae</taxon>
        <taxon>asterids</taxon>
        <taxon>lamiids</taxon>
        <taxon>Lamiales</taxon>
        <taxon>Pedaliaceae</taxon>
        <taxon>Sesamum</taxon>
    </lineage>
</organism>